<dbReference type="EMBL" id="CP003811">
    <property type="protein sequence ID" value="AIQ89969.1"/>
    <property type="molecule type" value="Genomic_DNA"/>
</dbReference>
<protein>
    <submittedName>
        <fullName evidence="1">Protein of unassigned function</fullName>
    </submittedName>
</protein>
<evidence type="ECO:0000313" key="2">
    <source>
        <dbReference type="Proteomes" id="UP000029492"/>
    </source>
</evidence>
<dbReference type="eggNOG" id="ENOG5032QIM">
    <property type="taxonomic scope" value="Bacteria"/>
</dbReference>
<dbReference type="Proteomes" id="UP000029492">
    <property type="component" value="Chromosome"/>
</dbReference>
<sequence>MARILITGRAQTVTTEDFNERVKILMVDKADPVKGRTYQKNFKSGFGGSLGR</sequence>
<evidence type="ECO:0000313" key="1">
    <source>
        <dbReference type="EMBL" id="AIQ89969.1"/>
    </source>
</evidence>
<proteinExistence type="predicted"/>
<dbReference type="AlphaFoldDB" id="A0A089Q5X9"/>
<gene>
    <name evidence="1" type="ORF">MOC_2214</name>
</gene>
<name>A0A089Q5X9_9HYPH</name>
<dbReference type="STRING" id="693986.MOC_2214"/>
<dbReference type="KEGG" id="mor:MOC_2214"/>
<dbReference type="HOGENOM" id="CLU_3081722_0_0_5"/>
<organism evidence="1 2">
    <name type="scientific">Methylobacterium oryzae CBMB20</name>
    <dbReference type="NCBI Taxonomy" id="693986"/>
    <lineage>
        <taxon>Bacteria</taxon>
        <taxon>Pseudomonadati</taxon>
        <taxon>Pseudomonadota</taxon>
        <taxon>Alphaproteobacteria</taxon>
        <taxon>Hyphomicrobiales</taxon>
        <taxon>Methylobacteriaceae</taxon>
        <taxon>Methylobacterium</taxon>
    </lineage>
</organism>
<dbReference type="GeneID" id="96604524"/>
<dbReference type="RefSeq" id="WP_164706392.1">
    <property type="nucleotide sequence ID" value="NZ_CP003811.1"/>
</dbReference>
<reference evidence="1 2" key="1">
    <citation type="journal article" date="2014" name="PLoS ONE">
        <title>Genome Information of Methylobacterium oryzae, a Plant-Probiotic Methylotroph in the Phyllosphere.</title>
        <authorList>
            <person name="Kwak M.J."/>
            <person name="Jeong H."/>
            <person name="Madhaiyan M."/>
            <person name="Lee Y."/>
            <person name="Sa T.M."/>
            <person name="Oh T.K."/>
            <person name="Kim J.F."/>
        </authorList>
    </citation>
    <scope>NUCLEOTIDE SEQUENCE [LARGE SCALE GENOMIC DNA]</scope>
    <source>
        <strain evidence="1 2">CBMB20</strain>
    </source>
</reference>
<accession>A0A089Q5X9</accession>
<keyword evidence="2" id="KW-1185">Reference proteome</keyword>